<protein>
    <submittedName>
        <fullName evidence="2">Class I SAM-dependent methyltransferase</fullName>
    </submittedName>
</protein>
<gene>
    <name evidence="2" type="ORF">C4544_05025</name>
</gene>
<dbReference type="PANTHER" id="PTHR43861:SF6">
    <property type="entry name" value="METHYLTRANSFERASE TYPE 11"/>
    <property type="match status" value="1"/>
</dbReference>
<comment type="caution">
    <text evidence="2">The sequence shown here is derived from an EMBL/GenBank/DDBJ whole genome shotgun (WGS) entry which is preliminary data.</text>
</comment>
<dbReference type="GO" id="GO:0008757">
    <property type="term" value="F:S-adenosylmethionine-dependent methyltransferase activity"/>
    <property type="evidence" value="ECO:0007669"/>
    <property type="project" value="InterPro"/>
</dbReference>
<evidence type="ECO:0000313" key="3">
    <source>
        <dbReference type="Proteomes" id="UP000285655"/>
    </source>
</evidence>
<evidence type="ECO:0000313" key="2">
    <source>
        <dbReference type="EMBL" id="RJO60538.1"/>
    </source>
</evidence>
<accession>A0A419DBR5</accession>
<dbReference type="CDD" id="cd02440">
    <property type="entry name" value="AdoMet_MTases"/>
    <property type="match status" value="1"/>
</dbReference>
<dbReference type="PANTHER" id="PTHR43861">
    <property type="entry name" value="TRANS-ACONITATE 2-METHYLTRANSFERASE-RELATED"/>
    <property type="match status" value="1"/>
</dbReference>
<dbReference type="SUPFAM" id="SSF53335">
    <property type="entry name" value="S-adenosyl-L-methionine-dependent methyltransferases"/>
    <property type="match status" value="1"/>
</dbReference>
<organism evidence="2 3">
    <name type="scientific">candidate division WS5 bacterium</name>
    <dbReference type="NCBI Taxonomy" id="2093353"/>
    <lineage>
        <taxon>Bacteria</taxon>
        <taxon>candidate division WS5</taxon>
    </lineage>
</organism>
<dbReference type="AlphaFoldDB" id="A0A419DBR5"/>
<dbReference type="Gene3D" id="3.40.50.150">
    <property type="entry name" value="Vaccinia Virus protein VP39"/>
    <property type="match status" value="1"/>
</dbReference>
<name>A0A419DBR5_9BACT</name>
<dbReference type="Proteomes" id="UP000285655">
    <property type="component" value="Unassembled WGS sequence"/>
</dbReference>
<dbReference type="InterPro" id="IPR029063">
    <property type="entry name" value="SAM-dependent_MTases_sf"/>
</dbReference>
<proteinExistence type="predicted"/>
<keyword evidence="2" id="KW-0808">Transferase</keyword>
<feature type="domain" description="Methyltransferase type 11" evidence="1">
    <location>
        <begin position="35"/>
        <end position="131"/>
    </location>
</feature>
<dbReference type="Pfam" id="PF08241">
    <property type="entry name" value="Methyltransf_11"/>
    <property type="match status" value="1"/>
</dbReference>
<sequence>MKNITGEKANRDLRGRLLETVNFVSKEDLEGKDILDIGCGYGWFELNALNRGVSKITAMEVTENDLKTIKTEIKDKKVDFRVGSATKLPFEDNKFDTAVCWEVVEHIPKNEENIMLNEIHRVLKSNGVLYLTAPNNSFFANILDPAWFFGHRHYGVHHLRDLVSDKFQITDLQVKGGLWSVLGILNMYVSKWVFRRKPIFKEFFNKKEDVEYKGSQGFVNIFLKCQRKKV</sequence>
<dbReference type="InterPro" id="IPR013216">
    <property type="entry name" value="Methyltransf_11"/>
</dbReference>
<evidence type="ECO:0000259" key="1">
    <source>
        <dbReference type="Pfam" id="PF08241"/>
    </source>
</evidence>
<reference evidence="2 3" key="1">
    <citation type="journal article" date="2017" name="ISME J.">
        <title>Energy and carbon metabolisms in a deep terrestrial subsurface fluid microbial community.</title>
        <authorList>
            <person name="Momper L."/>
            <person name="Jungbluth S.P."/>
            <person name="Lee M.D."/>
            <person name="Amend J.P."/>
        </authorList>
    </citation>
    <scope>NUCLEOTIDE SEQUENCE [LARGE SCALE GENOMIC DNA]</scope>
    <source>
        <strain evidence="2">SURF_29</strain>
    </source>
</reference>
<dbReference type="EMBL" id="QZJW01000044">
    <property type="protein sequence ID" value="RJO60538.1"/>
    <property type="molecule type" value="Genomic_DNA"/>
</dbReference>
<keyword evidence="2" id="KW-0489">Methyltransferase</keyword>
<dbReference type="GO" id="GO:0032259">
    <property type="term" value="P:methylation"/>
    <property type="evidence" value="ECO:0007669"/>
    <property type="project" value="UniProtKB-KW"/>
</dbReference>